<dbReference type="InterPro" id="IPR011017">
    <property type="entry name" value="TRASH_dom"/>
</dbReference>
<evidence type="ECO:0000313" key="4">
    <source>
        <dbReference type="Proteomes" id="UP001642483"/>
    </source>
</evidence>
<feature type="region of interest" description="Disordered" evidence="1">
    <location>
        <begin position="1"/>
        <end position="35"/>
    </location>
</feature>
<keyword evidence="4" id="KW-1185">Reference proteome</keyword>
<sequence>METFLRQINSPGSISPTADPKAESTSSEIEEEGSELKSFAQRTINELLSLYGYDRVMEQDINRLYTKSKLSNGVAMPDFIKNEGALNHADEIKMKMLEDKHQLFSKITSFPPSMVSLVDPESSHPQRIRVSSENYPVPASPVQARRPSSGYSGTEESVTCVWCRKPGSAAFAVPDGDKSKTFCSEKCFAACRRAEFKRTRVCDGCKQSRKVKEYLDTEGGGRRLQFCSSVCLETYKVSVFCNELEKTQKTKPNTKQKKDNAIASDRDENVPDSALMDLRIQKKIQPKVEDKSQLNNDLSRVDTKNFQHQRPRTAMKCRPSTSNLSLPKAPGTMPCVNWSLPNITSNQILNNSLLLPNHMKLAMERFAGNVGPSTHPGARYPTNIIQPSFHVGTNTKSVHSGTIAKENTATGSYSLPLNSSTFETILQRNANENLDATSFMLGVLASSSHQDISNPSSAQETAEKALHNTSSKISHAATSTNTDESPNTPCVTDCKPGGLKNDSPKNVGDNKGPTWPVLLMPFPVPVPIFLPLPHYNVQTESTNSHENEKTSPAKKRNNHENSLNNVDPRQQDLAPNNAPTTAYKLDSNADADQGAGNSSLQCDKSTEDYPERTCEDSEPQESNGSETETISFTDQAVDLSAKSEQCDRKRSFSSSFKRNLLCENASANDSKKVKTCN</sequence>
<dbReference type="Pfam" id="PF15279">
    <property type="entry name" value="SOBP"/>
    <property type="match status" value="1"/>
</dbReference>
<dbReference type="InterPro" id="IPR026092">
    <property type="entry name" value="RAI2/SOBP"/>
</dbReference>
<dbReference type="PANTHER" id="PTHR23186:SF4">
    <property type="entry name" value="GH22790P"/>
    <property type="match status" value="1"/>
</dbReference>
<feature type="compositionally biased region" description="Polar residues" evidence="1">
    <location>
        <begin position="449"/>
        <end position="460"/>
    </location>
</feature>
<dbReference type="PANTHER" id="PTHR23186">
    <property type="entry name" value="RETINOIC ACID-INDUCED PROTEIN 2"/>
    <property type="match status" value="1"/>
</dbReference>
<accession>A0ABP0F375</accession>
<reference evidence="3 4" key="1">
    <citation type="submission" date="2024-02" db="EMBL/GenBank/DDBJ databases">
        <authorList>
            <person name="Daric V."/>
            <person name="Darras S."/>
        </authorList>
    </citation>
    <scope>NUCLEOTIDE SEQUENCE [LARGE SCALE GENOMIC DNA]</scope>
</reference>
<proteinExistence type="predicted"/>
<feature type="region of interest" description="Disordered" evidence="1">
    <location>
        <begin position="539"/>
        <end position="653"/>
    </location>
</feature>
<dbReference type="EMBL" id="CAWYQH010000001">
    <property type="protein sequence ID" value="CAK8672885.1"/>
    <property type="molecule type" value="Genomic_DNA"/>
</dbReference>
<dbReference type="Proteomes" id="UP001642483">
    <property type="component" value="Unassembled WGS sequence"/>
</dbReference>
<feature type="domain" description="TRASH" evidence="2">
    <location>
        <begin position="160"/>
        <end position="195"/>
    </location>
</feature>
<evidence type="ECO:0000259" key="2">
    <source>
        <dbReference type="SMART" id="SM00746"/>
    </source>
</evidence>
<protein>
    <recommendedName>
        <fullName evidence="2">TRASH domain-containing protein</fullName>
    </recommendedName>
</protein>
<feature type="region of interest" description="Disordered" evidence="1">
    <location>
        <begin position="305"/>
        <end position="326"/>
    </location>
</feature>
<feature type="compositionally biased region" description="Polar residues" evidence="1">
    <location>
        <begin position="620"/>
        <end position="634"/>
    </location>
</feature>
<organism evidence="3 4">
    <name type="scientific">Clavelina lepadiformis</name>
    <name type="common">Light-bulb sea squirt</name>
    <name type="synonym">Ascidia lepadiformis</name>
    <dbReference type="NCBI Taxonomy" id="159417"/>
    <lineage>
        <taxon>Eukaryota</taxon>
        <taxon>Metazoa</taxon>
        <taxon>Chordata</taxon>
        <taxon>Tunicata</taxon>
        <taxon>Ascidiacea</taxon>
        <taxon>Aplousobranchia</taxon>
        <taxon>Clavelinidae</taxon>
        <taxon>Clavelina</taxon>
    </lineage>
</organism>
<evidence type="ECO:0000256" key="1">
    <source>
        <dbReference type="SAM" id="MobiDB-lite"/>
    </source>
</evidence>
<feature type="compositionally biased region" description="Polar residues" evidence="1">
    <location>
        <begin position="560"/>
        <end position="580"/>
    </location>
</feature>
<feature type="domain" description="TRASH" evidence="2">
    <location>
        <begin position="202"/>
        <end position="239"/>
    </location>
</feature>
<name>A0ABP0F375_CLALP</name>
<feature type="compositionally biased region" description="Polar residues" evidence="1">
    <location>
        <begin position="1"/>
        <end position="16"/>
    </location>
</feature>
<feature type="compositionally biased region" description="Polar residues" evidence="1">
    <location>
        <begin position="467"/>
        <end position="490"/>
    </location>
</feature>
<gene>
    <name evidence="3" type="ORF">CVLEPA_LOCUS2560</name>
</gene>
<dbReference type="SMART" id="SM00746">
    <property type="entry name" value="TRASH"/>
    <property type="match status" value="2"/>
</dbReference>
<feature type="compositionally biased region" description="Basic and acidic residues" evidence="1">
    <location>
        <begin position="604"/>
        <end position="615"/>
    </location>
</feature>
<comment type="caution">
    <text evidence="3">The sequence shown here is derived from an EMBL/GenBank/DDBJ whole genome shotgun (WGS) entry which is preliminary data.</text>
</comment>
<evidence type="ECO:0000313" key="3">
    <source>
        <dbReference type="EMBL" id="CAK8672885.1"/>
    </source>
</evidence>
<feature type="region of interest" description="Disordered" evidence="1">
    <location>
        <begin position="449"/>
        <end position="508"/>
    </location>
</feature>